<feature type="region of interest" description="Disordered" evidence="1">
    <location>
        <begin position="323"/>
        <end position="349"/>
    </location>
</feature>
<comment type="caution">
    <text evidence="2">The sequence shown here is derived from an EMBL/GenBank/DDBJ whole genome shotgun (WGS) entry which is preliminary data.</text>
</comment>
<dbReference type="EMBL" id="CADEPM010000003">
    <property type="protein sequence ID" value="CAB3403275.1"/>
    <property type="molecule type" value="Genomic_DNA"/>
</dbReference>
<reference evidence="2 3" key="1">
    <citation type="submission" date="2020-04" db="EMBL/GenBank/DDBJ databases">
        <authorList>
            <person name="Laetsch R D."/>
            <person name="Stevens L."/>
            <person name="Kumar S."/>
            <person name="Blaxter L. M."/>
        </authorList>
    </citation>
    <scope>NUCLEOTIDE SEQUENCE [LARGE SCALE GENOMIC DNA]</scope>
</reference>
<keyword evidence="3" id="KW-1185">Reference proteome</keyword>
<name>A0A8S1ETE2_9PELO</name>
<feature type="compositionally biased region" description="Pro residues" evidence="1">
    <location>
        <begin position="340"/>
        <end position="349"/>
    </location>
</feature>
<dbReference type="Pfam" id="PF11498">
    <property type="entry name" value="Activator_LAG-3"/>
    <property type="match status" value="1"/>
</dbReference>
<dbReference type="Proteomes" id="UP000494206">
    <property type="component" value="Unassembled WGS sequence"/>
</dbReference>
<protein>
    <submittedName>
        <fullName evidence="2">Uncharacterized protein</fullName>
    </submittedName>
</protein>
<dbReference type="GO" id="GO:0045944">
    <property type="term" value="P:positive regulation of transcription by RNA polymerase II"/>
    <property type="evidence" value="ECO:0007669"/>
    <property type="project" value="TreeGrafter"/>
</dbReference>
<dbReference type="AlphaFoldDB" id="A0A8S1ETE2"/>
<proteinExistence type="predicted"/>
<dbReference type="GO" id="GO:0003713">
    <property type="term" value="F:transcription coactivator activity"/>
    <property type="evidence" value="ECO:0007669"/>
    <property type="project" value="TreeGrafter"/>
</dbReference>
<dbReference type="GO" id="GO:0016592">
    <property type="term" value="C:mediator complex"/>
    <property type="evidence" value="ECO:0007669"/>
    <property type="project" value="TreeGrafter"/>
</dbReference>
<dbReference type="OrthoDB" id="5875780at2759"/>
<dbReference type="PANTHER" id="PTHR46007">
    <property type="entry name" value="MEDIATOR OF RNA POLYMERASE II TRANSCRIPTION SUBUNIT 12"/>
    <property type="match status" value="1"/>
</dbReference>
<evidence type="ECO:0000256" key="1">
    <source>
        <dbReference type="SAM" id="MobiDB-lite"/>
    </source>
</evidence>
<evidence type="ECO:0000313" key="2">
    <source>
        <dbReference type="EMBL" id="CAB3403275.1"/>
    </source>
</evidence>
<dbReference type="PANTHER" id="PTHR46007:SF8">
    <property type="entry name" value="C2H2-TYPE DOMAIN-CONTAINING PROTEIN"/>
    <property type="match status" value="1"/>
</dbReference>
<gene>
    <name evidence="2" type="ORF">CBOVIS_LOCUS5773</name>
</gene>
<dbReference type="InterPro" id="IPR021587">
    <property type="entry name" value="Transcription_activator_LAG-3"/>
</dbReference>
<dbReference type="Gene3D" id="6.10.250.990">
    <property type="match status" value="1"/>
</dbReference>
<dbReference type="SUPFAM" id="SSF158851">
    <property type="entry name" value="Lag-3 N-terminal region"/>
    <property type="match status" value="1"/>
</dbReference>
<dbReference type="InterPro" id="IPR051647">
    <property type="entry name" value="Mediator_comp_sub12"/>
</dbReference>
<evidence type="ECO:0000313" key="3">
    <source>
        <dbReference type="Proteomes" id="UP000494206"/>
    </source>
</evidence>
<sequence length="349" mass="38518">MDGVVVVEHSPAPAAQFLFVGGVALVCSEALFSTPIVLAASGAKISSSPAAVAVKMMPSTSMSSTSSNYINTDLPNPNDEPEISDSHFLKNAINETRRQSQHAERLYRERNPALVADSRRETAQLYQKYRDDEEKKRMEESKSKEVFANTPISRNHDRKRRVAEMDDDWAKRAGGPAWGQPNAYQMHQQAAYQQQQQQQYMLMQQHQQQQRELMAQRSAAAVAAAAIAQPPSFPMRPNYGMMATSSNGVKSEPVTPSTTHHASPITPALKLADDLSDLPTPGNVDFLAESEFRCDNDVIRDLGPDCLEGEDLFADVEAPMFTSTPLPMNEVPQQSAPMQQPQPQPHQNG</sequence>
<accession>A0A8S1ETE2</accession>
<organism evidence="2 3">
    <name type="scientific">Caenorhabditis bovis</name>
    <dbReference type="NCBI Taxonomy" id="2654633"/>
    <lineage>
        <taxon>Eukaryota</taxon>
        <taxon>Metazoa</taxon>
        <taxon>Ecdysozoa</taxon>
        <taxon>Nematoda</taxon>
        <taxon>Chromadorea</taxon>
        <taxon>Rhabditida</taxon>
        <taxon>Rhabditina</taxon>
        <taxon>Rhabditomorpha</taxon>
        <taxon>Rhabditoidea</taxon>
        <taxon>Rhabditidae</taxon>
        <taxon>Peloderinae</taxon>
        <taxon>Caenorhabditis</taxon>
    </lineage>
</organism>